<dbReference type="CDD" id="cd10549">
    <property type="entry name" value="MtMvhB_like"/>
    <property type="match status" value="1"/>
</dbReference>
<dbReference type="CDD" id="cd02980">
    <property type="entry name" value="TRX_Fd_family"/>
    <property type="match status" value="1"/>
</dbReference>
<dbReference type="Pfam" id="PF10531">
    <property type="entry name" value="SLBB"/>
    <property type="match status" value="1"/>
</dbReference>
<dbReference type="InterPro" id="IPR019575">
    <property type="entry name" value="Nuop51_4Fe4S-bd"/>
</dbReference>
<dbReference type="PROSITE" id="PS00198">
    <property type="entry name" value="4FE4S_FER_1"/>
    <property type="match status" value="2"/>
</dbReference>
<evidence type="ECO:0000256" key="1">
    <source>
        <dbReference type="ARBA" id="ARBA00007523"/>
    </source>
</evidence>
<dbReference type="Gene3D" id="1.20.1440.230">
    <property type="entry name" value="NADH-ubiquinone oxidoreductase 51kDa subunit, iron-sulphur binding domain"/>
    <property type="match status" value="1"/>
</dbReference>
<dbReference type="GO" id="GO:0051539">
    <property type="term" value="F:4 iron, 4 sulfur cluster binding"/>
    <property type="evidence" value="ECO:0007669"/>
    <property type="project" value="UniProtKB-KW"/>
</dbReference>
<evidence type="ECO:0000256" key="5">
    <source>
        <dbReference type="ARBA" id="ARBA00023014"/>
    </source>
</evidence>
<dbReference type="PANTHER" id="PTHR43578:SF3">
    <property type="entry name" value="NADH-QUINONE OXIDOREDUCTASE SUBUNIT F"/>
    <property type="match status" value="1"/>
</dbReference>
<dbReference type="PROSITE" id="PS00645">
    <property type="entry name" value="COMPLEX1_51K_2"/>
    <property type="match status" value="1"/>
</dbReference>
<dbReference type="InterPro" id="IPR017896">
    <property type="entry name" value="4Fe4S_Fe-S-bd"/>
</dbReference>
<dbReference type="Pfam" id="PF01512">
    <property type="entry name" value="Complex1_51K"/>
    <property type="match status" value="1"/>
</dbReference>
<evidence type="ECO:0000256" key="2">
    <source>
        <dbReference type="ARBA" id="ARBA00022485"/>
    </source>
</evidence>
<dbReference type="Gene3D" id="6.10.250.1450">
    <property type="match status" value="1"/>
</dbReference>
<dbReference type="InterPro" id="IPR019554">
    <property type="entry name" value="Soluble_ligand-bd"/>
</dbReference>
<dbReference type="InterPro" id="IPR017900">
    <property type="entry name" value="4Fe4S_Fe_S_CS"/>
</dbReference>
<organism evidence="7 8">
    <name type="scientific">Aceticella autotrophica</name>
    <dbReference type="NCBI Taxonomy" id="2755338"/>
    <lineage>
        <taxon>Bacteria</taxon>
        <taxon>Bacillati</taxon>
        <taxon>Bacillota</taxon>
        <taxon>Clostridia</taxon>
        <taxon>Thermoanaerobacterales</taxon>
        <taxon>Thermoanaerobacteraceae</taxon>
        <taxon>Aceticella</taxon>
    </lineage>
</organism>
<dbReference type="RefSeq" id="WP_284680025.1">
    <property type="nucleotide sequence ID" value="NZ_CP060096.1"/>
</dbReference>
<dbReference type="GO" id="GO:0046872">
    <property type="term" value="F:metal ion binding"/>
    <property type="evidence" value="ECO:0007669"/>
    <property type="project" value="UniProtKB-KW"/>
</dbReference>
<dbReference type="Gene3D" id="3.40.50.11540">
    <property type="entry name" value="NADH-ubiquinone oxidoreductase 51kDa subunit"/>
    <property type="match status" value="1"/>
</dbReference>
<dbReference type="Gene3D" id="3.10.20.600">
    <property type="match status" value="1"/>
</dbReference>
<dbReference type="Proteomes" id="UP000671913">
    <property type="component" value="Chromosome"/>
</dbReference>
<dbReference type="SUPFAM" id="SSF52833">
    <property type="entry name" value="Thioredoxin-like"/>
    <property type="match status" value="1"/>
</dbReference>
<evidence type="ECO:0000256" key="4">
    <source>
        <dbReference type="ARBA" id="ARBA00023004"/>
    </source>
</evidence>
<dbReference type="Pfam" id="PF14697">
    <property type="entry name" value="Fer4_21"/>
    <property type="match status" value="1"/>
</dbReference>
<dbReference type="Gene3D" id="3.30.70.20">
    <property type="match status" value="2"/>
</dbReference>
<dbReference type="SMART" id="SM00928">
    <property type="entry name" value="NADH_4Fe-4S"/>
    <property type="match status" value="1"/>
</dbReference>
<dbReference type="FunFam" id="1.20.1440.230:FF:000001">
    <property type="entry name" value="Mitochondrial NADH dehydrogenase flavoprotein 1"/>
    <property type="match status" value="1"/>
</dbReference>
<dbReference type="InterPro" id="IPR037225">
    <property type="entry name" value="Nuo51_FMN-bd_sf"/>
</dbReference>
<evidence type="ECO:0000313" key="7">
    <source>
        <dbReference type="EMBL" id="QSZ27333.1"/>
    </source>
</evidence>
<dbReference type="EMBL" id="CP060096">
    <property type="protein sequence ID" value="QSZ27333.1"/>
    <property type="molecule type" value="Genomic_DNA"/>
</dbReference>
<keyword evidence="2" id="KW-0004">4Fe-4S</keyword>
<accession>A0A975AVT1</accession>
<dbReference type="SUPFAM" id="SSF140490">
    <property type="entry name" value="Nqo1C-terminal domain-like"/>
    <property type="match status" value="1"/>
</dbReference>
<dbReference type="PANTHER" id="PTHR43578">
    <property type="entry name" value="NADH-QUINONE OXIDOREDUCTASE SUBUNIT F"/>
    <property type="match status" value="1"/>
</dbReference>
<gene>
    <name evidence="7" type="ORF">ACETAC_10970</name>
</gene>
<dbReference type="Gene3D" id="3.40.30.10">
    <property type="entry name" value="Glutaredoxin"/>
    <property type="match status" value="1"/>
</dbReference>
<keyword evidence="4" id="KW-0408">Iron</keyword>
<dbReference type="FunFam" id="3.40.50.11540:FF:000001">
    <property type="entry name" value="NADH dehydrogenase [ubiquinone] flavoprotein 1, mitochondrial"/>
    <property type="match status" value="1"/>
</dbReference>
<feature type="domain" description="4Fe-4S ferredoxin-type" evidence="6">
    <location>
        <begin position="606"/>
        <end position="633"/>
    </location>
</feature>
<dbReference type="InterPro" id="IPR036249">
    <property type="entry name" value="Thioredoxin-like_sf"/>
</dbReference>
<dbReference type="GO" id="GO:0010181">
    <property type="term" value="F:FMN binding"/>
    <property type="evidence" value="ECO:0007669"/>
    <property type="project" value="InterPro"/>
</dbReference>
<dbReference type="SUPFAM" id="SSF142984">
    <property type="entry name" value="Nqo1 middle domain-like"/>
    <property type="match status" value="1"/>
</dbReference>
<feature type="domain" description="4Fe-4S ferredoxin-type" evidence="6">
    <location>
        <begin position="576"/>
        <end position="605"/>
    </location>
</feature>
<evidence type="ECO:0000256" key="3">
    <source>
        <dbReference type="ARBA" id="ARBA00022723"/>
    </source>
</evidence>
<dbReference type="KEGG" id="aaut:ACETAC_10970"/>
<comment type="similarity">
    <text evidence="1">Belongs to the complex I 51 kDa subunit family.</text>
</comment>
<evidence type="ECO:0000259" key="6">
    <source>
        <dbReference type="PROSITE" id="PS51379"/>
    </source>
</evidence>
<keyword evidence="8" id="KW-1185">Reference proteome</keyword>
<name>A0A975AVT1_9THEO</name>
<keyword evidence="3" id="KW-0479">Metal-binding</keyword>
<dbReference type="SUPFAM" id="SSF54862">
    <property type="entry name" value="4Fe-4S ferredoxins"/>
    <property type="match status" value="1"/>
</dbReference>
<dbReference type="PROSITE" id="PS51379">
    <property type="entry name" value="4FE4S_FER_2"/>
    <property type="match status" value="2"/>
</dbReference>
<dbReference type="SUPFAM" id="SSF142019">
    <property type="entry name" value="Nqo1 FMN-binding domain-like"/>
    <property type="match status" value="1"/>
</dbReference>
<dbReference type="InterPro" id="IPR001949">
    <property type="entry name" value="NADH-UbQ_OxRdtase_51kDa_CS"/>
</dbReference>
<dbReference type="AlphaFoldDB" id="A0A975AVT1"/>
<dbReference type="Pfam" id="PF10589">
    <property type="entry name" value="NADH_4Fe-4S"/>
    <property type="match status" value="1"/>
</dbReference>
<dbReference type="GO" id="GO:0008137">
    <property type="term" value="F:NADH dehydrogenase (ubiquinone) activity"/>
    <property type="evidence" value="ECO:0007669"/>
    <property type="project" value="InterPro"/>
</dbReference>
<dbReference type="InterPro" id="IPR037207">
    <property type="entry name" value="Nuop51_4Fe4S-bd_sf"/>
</dbReference>
<evidence type="ECO:0000313" key="8">
    <source>
        <dbReference type="Proteomes" id="UP000671913"/>
    </source>
</evidence>
<keyword evidence="5" id="KW-0411">Iron-sulfur</keyword>
<proteinExistence type="inferred from homology"/>
<reference evidence="7" key="1">
    <citation type="submission" date="2020-08" db="EMBL/GenBank/DDBJ databases">
        <title>Genomic insights into the carbon and energy metabolism of the first obligate autotrophic acetogenic bacterium Aceticella autotrophica gen. nov., sp. nov.</title>
        <authorList>
            <person name="Toshchakov S.V."/>
            <person name="Elcheninov A.G."/>
            <person name="Kublanov I.V."/>
            <person name="Frolov E.N."/>
            <person name="Lebedinsky A.V."/>
        </authorList>
    </citation>
    <scope>NUCLEOTIDE SEQUENCE</scope>
    <source>
        <strain evidence="7">3443-3Ac</strain>
    </source>
</reference>
<protein>
    <submittedName>
        <fullName evidence="7">4Fe-4S binding protein</fullName>
    </submittedName>
</protein>
<dbReference type="InterPro" id="IPR011538">
    <property type="entry name" value="Nuo51_FMN-bd"/>
</dbReference>
<sequence length="633" mass="68879">MEKFKSVQDLENLRKKLKDALASSKEKITVRLCGGTGCRASGSPDVHDELVKILKREGLMDVDVSLTHECLESTNKVDIKMTGCQGFCAQGPLMSIAPMGVFYVGVKPEDMEEVVEKTIKKGEIIERLLYHDPASGKTYVKRDENPFYAKQTRVVLKDCGTVDPASIYDYLAEDGYSALVKVLTSMDRKEVIDEVIKSGLRGRGGAGFPTGEKWLGGYKNPSPKKYIICNGDEGDPGAFMDRSVMEGDPHKVIEGMMIGAYAIGCDEGYIYVRAEYPLAVQMLKKAIKDCEELGLLGDNILGTNFSFKLHVREGAGAFVCGESTALTYSIEGKRGMPRVRPPRTNEKGLWDMPTVLNNVETFASIPTILSKGGDWFASIGTANSTGTKTFALTGKVNRTGLVEVPMGLTLRELIFDIGGGILNNKKFKAVQMGGPSGGCIPESQLDLAIDFDSLKKAGAIMGSGGAVVVDEDTCMVDFAKFFLNFIVEESCGKCIPCREGNKRMLEILQRITEGKGKEEDIELLENLGKMIIDCSLCGLGKTAPNPVLSTIKHFRNEYEAHILDKKCPANACTALASYKIDPEKCIGCGKCAKNCPVGAISGEKKKPHVIDQEKCIRCGTCMEVCPKDAIYRG</sequence>